<reference evidence="1" key="1">
    <citation type="submission" date="2020-05" db="EMBL/GenBank/DDBJ databases">
        <title>Genomic Encyclopedia of Type Strains, Phase IV (KMG-V): Genome sequencing to study the core and pangenomes of soil and plant-associated prokaryotes.</title>
        <authorList>
            <person name="Whitman W."/>
        </authorList>
    </citation>
    <scope>NUCLEOTIDE SEQUENCE</scope>
    <source>
        <strain evidence="1">16F</strain>
    </source>
</reference>
<sequence length="204" mass="22869">MRKYFVLFLVLNASLIFSQQNKTPIIYAESIFGYGGKIGGDSGFLIGGEANYQNKNNLFSARYINNAQINIGLVQLALIIPFPVTKEKNNMQEYALLYGKRWVVNGHSFSVLGGISIVQNQQIIFLEQNQKIDNKENFIGFPFEANFSLFKSKKAPFRVLYGLIPIGKPTTFGRSFGIKLVGNISKKSYVGLGFVYGLGIHKEY</sequence>
<name>A0A8J8K4F7_9FLAO</name>
<protein>
    <submittedName>
        <fullName evidence="1">Uncharacterized protein</fullName>
    </submittedName>
</protein>
<evidence type="ECO:0000313" key="2">
    <source>
        <dbReference type="Proteomes" id="UP000610746"/>
    </source>
</evidence>
<proteinExistence type="predicted"/>
<accession>A0A8J8K4F7</accession>
<dbReference type="AlphaFoldDB" id="A0A8J8K4F7"/>
<comment type="caution">
    <text evidence="1">The sequence shown here is derived from an EMBL/GenBank/DDBJ whole genome shotgun (WGS) entry which is preliminary data.</text>
</comment>
<gene>
    <name evidence="1" type="ORF">HNQ03_000747</name>
</gene>
<dbReference type="RefSeq" id="WP_194305152.1">
    <property type="nucleotide sequence ID" value="NZ_JABSNO010000004.1"/>
</dbReference>
<dbReference type="Proteomes" id="UP000610746">
    <property type="component" value="Unassembled WGS sequence"/>
</dbReference>
<keyword evidence="2" id="KW-1185">Reference proteome</keyword>
<evidence type="ECO:0000313" key="1">
    <source>
        <dbReference type="EMBL" id="NRS91680.1"/>
    </source>
</evidence>
<dbReference type="EMBL" id="JABSNO010000004">
    <property type="protein sequence ID" value="NRS91680.1"/>
    <property type="molecule type" value="Genomic_DNA"/>
</dbReference>
<organism evidence="1 2">
    <name type="scientific">Frigoriflavimonas asaccharolytica</name>
    <dbReference type="NCBI Taxonomy" id="2735899"/>
    <lineage>
        <taxon>Bacteria</taxon>
        <taxon>Pseudomonadati</taxon>
        <taxon>Bacteroidota</taxon>
        <taxon>Flavobacteriia</taxon>
        <taxon>Flavobacteriales</taxon>
        <taxon>Weeksellaceae</taxon>
        <taxon>Frigoriflavimonas</taxon>
    </lineage>
</organism>